<dbReference type="RefSeq" id="WP_241042045.1">
    <property type="nucleotide sequence ID" value="NZ_BAAAJF010000010.1"/>
</dbReference>
<feature type="transmembrane region" description="Helical" evidence="1">
    <location>
        <begin position="61"/>
        <end position="80"/>
    </location>
</feature>
<feature type="transmembrane region" description="Helical" evidence="1">
    <location>
        <begin position="246"/>
        <end position="268"/>
    </location>
</feature>
<keyword evidence="1" id="KW-0812">Transmembrane</keyword>
<evidence type="ECO:0000256" key="1">
    <source>
        <dbReference type="SAM" id="Phobius"/>
    </source>
</evidence>
<feature type="transmembrane region" description="Helical" evidence="1">
    <location>
        <begin position="280"/>
        <end position="304"/>
    </location>
</feature>
<feature type="transmembrane region" description="Helical" evidence="1">
    <location>
        <begin position="23"/>
        <end position="41"/>
    </location>
</feature>
<feature type="transmembrane region" description="Helical" evidence="1">
    <location>
        <begin position="136"/>
        <end position="156"/>
    </location>
</feature>
<keyword evidence="4" id="KW-1185">Reference proteome</keyword>
<accession>A0ABS9TRT2</accession>
<keyword evidence="1" id="KW-1133">Transmembrane helix</keyword>
<feature type="transmembrane region" description="Helical" evidence="1">
    <location>
        <begin position="310"/>
        <end position="329"/>
    </location>
</feature>
<feature type="transmembrane region" description="Helical" evidence="1">
    <location>
        <begin position="214"/>
        <end position="234"/>
    </location>
</feature>
<reference evidence="3 4" key="1">
    <citation type="submission" date="2022-03" db="EMBL/GenBank/DDBJ databases">
        <title>Pseudonocardia alaer sp. nov., a novel actinomycete isolated from reed forest soil.</title>
        <authorList>
            <person name="Wang L."/>
        </authorList>
    </citation>
    <scope>NUCLEOTIDE SEQUENCE [LARGE SCALE GENOMIC DNA]</scope>
    <source>
        <strain evidence="3 4">Y-16303</strain>
    </source>
</reference>
<comment type="caution">
    <text evidence="3">The sequence shown here is derived from an EMBL/GenBank/DDBJ whole genome shotgun (WGS) entry which is preliminary data.</text>
</comment>
<sequence length="358" mass="37275">MTEGKPEAGACASVRGPRTGVDLARGIALLGLMAAGVFHAAPGNGLSALGPMSAGDCPAVAFALVAGVSLGLTSGGCRIPDRRHRASARAEVAVEALLIAAIGLALGFSDAVPVVLPYYGVLVLLTTLFLGRRPWFLARFAAVVLLITPIMVTSTIDSSGLQPQGNPTFSTMVADPSGLLVDVFVTGFYPVLIYLACICTGLAIGRMDLSSVELIRGVLIGGIAAVAVSWLWWLAFPASRSHGWVYLIRSINSLGSAVVVLAAAILLVRARATERLLRPFTAAGTMVLTLYCGFVLVLATGVLGSSPAEQYPVLLAGALLFALLWRRFLADGPLEFLVAQLSCRARHAVLAAGRKDPE</sequence>
<protein>
    <submittedName>
        <fullName evidence="3">DUF418 domain-containing protein</fullName>
    </submittedName>
</protein>
<evidence type="ECO:0000259" key="2">
    <source>
        <dbReference type="Pfam" id="PF04235"/>
    </source>
</evidence>
<feature type="transmembrane region" description="Helical" evidence="1">
    <location>
        <begin position="92"/>
        <end position="109"/>
    </location>
</feature>
<feature type="transmembrane region" description="Helical" evidence="1">
    <location>
        <begin position="176"/>
        <end position="202"/>
    </location>
</feature>
<gene>
    <name evidence="3" type="ORF">MMF94_36520</name>
</gene>
<evidence type="ECO:0000313" key="4">
    <source>
        <dbReference type="Proteomes" id="UP001299970"/>
    </source>
</evidence>
<dbReference type="EMBL" id="JAKXMK010000041">
    <property type="protein sequence ID" value="MCH6171236.1"/>
    <property type="molecule type" value="Genomic_DNA"/>
</dbReference>
<keyword evidence="1" id="KW-0472">Membrane</keyword>
<dbReference type="InterPro" id="IPR007349">
    <property type="entry name" value="DUF418"/>
</dbReference>
<name>A0ABS9TRT2_9PSEU</name>
<dbReference type="Pfam" id="PF04235">
    <property type="entry name" value="DUF418"/>
    <property type="match status" value="1"/>
</dbReference>
<organism evidence="3 4">
    <name type="scientific">Pseudonocardia alaniniphila</name>
    <dbReference type="NCBI Taxonomy" id="75291"/>
    <lineage>
        <taxon>Bacteria</taxon>
        <taxon>Bacillati</taxon>
        <taxon>Actinomycetota</taxon>
        <taxon>Actinomycetes</taxon>
        <taxon>Pseudonocardiales</taxon>
        <taxon>Pseudonocardiaceae</taxon>
        <taxon>Pseudonocardia</taxon>
    </lineage>
</organism>
<dbReference type="Proteomes" id="UP001299970">
    <property type="component" value="Unassembled WGS sequence"/>
</dbReference>
<feature type="transmembrane region" description="Helical" evidence="1">
    <location>
        <begin position="115"/>
        <end position="131"/>
    </location>
</feature>
<proteinExistence type="predicted"/>
<evidence type="ECO:0000313" key="3">
    <source>
        <dbReference type="EMBL" id="MCH6171236.1"/>
    </source>
</evidence>
<feature type="domain" description="DUF418" evidence="2">
    <location>
        <begin position="217"/>
        <end position="340"/>
    </location>
</feature>